<dbReference type="OrthoDB" id="267913at2759"/>
<dbReference type="VEuPathDB" id="TriTrypDB:LmxM.36.5740"/>
<dbReference type="KEGG" id="lmi:LMXM_36_5740"/>
<feature type="region of interest" description="Disordered" evidence="1">
    <location>
        <begin position="405"/>
        <end position="467"/>
    </location>
</feature>
<dbReference type="Proteomes" id="UP000007259">
    <property type="component" value="Chromosome 20"/>
</dbReference>
<evidence type="ECO:0000256" key="1">
    <source>
        <dbReference type="SAM" id="MobiDB-lite"/>
    </source>
</evidence>
<name>E9AU08_LEIMU</name>
<keyword evidence="3" id="KW-1185">Reference proteome</keyword>
<feature type="compositionally biased region" description="Low complexity" evidence="1">
    <location>
        <begin position="289"/>
        <end position="301"/>
    </location>
</feature>
<evidence type="ECO:0000313" key="2">
    <source>
        <dbReference type="EMBL" id="CBZ26433.1"/>
    </source>
</evidence>
<feature type="region of interest" description="Disordered" evidence="1">
    <location>
        <begin position="569"/>
        <end position="615"/>
    </location>
</feature>
<dbReference type="AlphaFoldDB" id="E9AU08"/>
<dbReference type="OMA" id="HSEQGIY"/>
<feature type="compositionally biased region" description="Low complexity" evidence="1">
    <location>
        <begin position="177"/>
        <end position="190"/>
    </location>
</feature>
<feature type="compositionally biased region" description="Polar residues" evidence="1">
    <location>
        <begin position="240"/>
        <end position="267"/>
    </location>
</feature>
<feature type="compositionally biased region" description="Polar residues" evidence="1">
    <location>
        <begin position="153"/>
        <end position="167"/>
    </location>
</feature>
<sequence length="676" mass="71483">MYMDILEQEVEHLSAEVMRLRLMVHRVTQVMEAPLPDSHHHSSHVEPLQVAPLSTVPSSGIPTDLKNTLDSYKELLPLMQLLLAQQQQQQQRNNAELSHGQRRQQSSRRHRRSSRNLRRASSRRAASSNSRSSSHAAPSRSQSQRSSDASLPISSSHNQGNQPTSLPSHKDAGPARTSSPSFTSPSSPTPAVLKKNGHEKRTESAMAQGQGETLFTGERRASEDSLHVTPTREEPPAVTEQENSPDRSNVTPLATSQTRSATTSLSRSKMHRTNVMDAATVSSPKKKVAPATEPAAAASPPCQSTSLTSCKLQLAPSEQEVGHRAARNPEEATDQYSLPAFSPGCEAPSTLAESPVSIKRASVQTGSLQRGSVASSIIHSEQGIYNYSALQSAYSSPALSHVPEGATEAARAVQTTSTPSPAPSVQLPSSQQRHNQLALQTSALSPAHEHASSPRSTSEESTEGDAAELQNALQAVIPSPYRAGVILGGRQPISVRSMSTPSPFATASTRVCAAGSNPTAAAILGRDDRASAASRANLLQALQPIPSDSSASTSSSSNIADFCHPSLRQSTEAHHRDSSFHNYSDSASSQPPSQNAGTRNSEGSPADPYASQGQDAYSLASYSLQHSPGQRGSDASPNSSVGHLGSISAGGYYYGYNLGIGTPSLRSLALSPIADA</sequence>
<organism evidence="2 3">
    <name type="scientific">Leishmania mexicana (strain MHOM/GT/2001/U1103)</name>
    <dbReference type="NCBI Taxonomy" id="929439"/>
    <lineage>
        <taxon>Eukaryota</taxon>
        <taxon>Discoba</taxon>
        <taxon>Euglenozoa</taxon>
        <taxon>Kinetoplastea</taxon>
        <taxon>Metakinetoplastina</taxon>
        <taxon>Trypanosomatida</taxon>
        <taxon>Trypanosomatidae</taxon>
        <taxon>Leishmaniinae</taxon>
        <taxon>Leishmania</taxon>
    </lineage>
</organism>
<feature type="compositionally biased region" description="Basic and acidic residues" evidence="1">
    <location>
        <begin position="217"/>
        <end position="235"/>
    </location>
</feature>
<dbReference type="EMBL" id="FR799573">
    <property type="protein sequence ID" value="CBZ26433.1"/>
    <property type="molecule type" value="Genomic_DNA"/>
</dbReference>
<dbReference type="GeneID" id="13448260"/>
<reference evidence="2 3" key="1">
    <citation type="journal article" date="2011" name="Genome Res.">
        <title>Chromosome and gene copy number variation allow major structural change between species and strains of Leishmania.</title>
        <authorList>
            <person name="Rogers M.B."/>
            <person name="Hilley J.D."/>
            <person name="Dickens N.J."/>
            <person name="Wilkes J."/>
            <person name="Bates P.A."/>
            <person name="Depledge D.P."/>
            <person name="Harris D."/>
            <person name="Her Y."/>
            <person name="Herzyk P."/>
            <person name="Imamura H."/>
            <person name="Otto T.D."/>
            <person name="Sanders M."/>
            <person name="Seeger K."/>
            <person name="Dujardin J.C."/>
            <person name="Berriman M."/>
            <person name="Smith D.F."/>
            <person name="Hertz-Fowler C."/>
            <person name="Mottram J.C."/>
        </authorList>
    </citation>
    <scope>NUCLEOTIDE SEQUENCE [LARGE SCALE GENOMIC DNA]</scope>
    <source>
        <strain evidence="2 3">MHOM/GT/2001/U1103</strain>
    </source>
</reference>
<gene>
    <name evidence="2" type="ORF">LMXM_36_5740</name>
</gene>
<feature type="compositionally biased region" description="Polar residues" evidence="1">
    <location>
        <begin position="426"/>
        <end position="444"/>
    </location>
</feature>
<dbReference type="RefSeq" id="XP_003874932.1">
    <property type="nucleotide sequence ID" value="XM_003874883.1"/>
</dbReference>
<feature type="compositionally biased region" description="Polar residues" evidence="1">
    <location>
        <begin position="580"/>
        <end position="603"/>
    </location>
</feature>
<feature type="compositionally biased region" description="Low complexity" evidence="1">
    <location>
        <begin position="123"/>
        <end position="152"/>
    </location>
</feature>
<dbReference type="PhylomeDB" id="E9AU08"/>
<feature type="compositionally biased region" description="Basic residues" evidence="1">
    <location>
        <begin position="100"/>
        <end position="122"/>
    </location>
</feature>
<proteinExistence type="predicted"/>
<feature type="compositionally biased region" description="Polar residues" evidence="1">
    <location>
        <begin position="302"/>
        <end position="311"/>
    </location>
</feature>
<accession>E9AU08</accession>
<evidence type="ECO:0000313" key="3">
    <source>
        <dbReference type="Proteomes" id="UP000007259"/>
    </source>
</evidence>
<feature type="compositionally biased region" description="Basic and acidic residues" evidence="1">
    <location>
        <begin position="320"/>
        <end position="330"/>
    </location>
</feature>
<protein>
    <submittedName>
        <fullName evidence="2">Uncharacterized protein</fullName>
    </submittedName>
</protein>
<feature type="region of interest" description="Disordered" evidence="1">
    <location>
        <begin position="86"/>
        <end position="336"/>
    </location>
</feature>